<protein>
    <submittedName>
        <fullName evidence="1">Uncharacterized protein</fullName>
    </submittedName>
</protein>
<name>A0ABV9YYA2_9HYPH</name>
<dbReference type="RefSeq" id="WP_114956597.1">
    <property type="nucleotide sequence ID" value="NZ_JBHSJF010000006.1"/>
</dbReference>
<dbReference type="Proteomes" id="UP001595796">
    <property type="component" value="Unassembled WGS sequence"/>
</dbReference>
<sequence length="135" mass="14417">MSDLDRRSAITLGLAGVSGILAGAAAAQTYAPTEGKELAPGVRQVDLGEVEAHLPTYKSVKLRDIVFQPGAKLSVREMSNDMVCHMTEGELRIKQGDHDFTVKKNDVYACTTGISEEDVAGSTVAIMRVIDLLPS</sequence>
<accession>A0ABV9YYA2</accession>
<dbReference type="EMBL" id="JBHSJF010000006">
    <property type="protein sequence ID" value="MFC5067830.1"/>
    <property type="molecule type" value="Genomic_DNA"/>
</dbReference>
<keyword evidence="2" id="KW-1185">Reference proteome</keyword>
<gene>
    <name evidence="1" type="ORF">ACFPFW_07340</name>
</gene>
<evidence type="ECO:0000313" key="1">
    <source>
        <dbReference type="EMBL" id="MFC5067830.1"/>
    </source>
</evidence>
<comment type="caution">
    <text evidence="1">The sequence shown here is derived from an EMBL/GenBank/DDBJ whole genome shotgun (WGS) entry which is preliminary data.</text>
</comment>
<evidence type="ECO:0000313" key="2">
    <source>
        <dbReference type="Proteomes" id="UP001595796"/>
    </source>
</evidence>
<organism evidence="1 2">
    <name type="scientific">Flaviflagellibacter deserti</name>
    <dbReference type="NCBI Taxonomy" id="2267266"/>
    <lineage>
        <taxon>Bacteria</taxon>
        <taxon>Pseudomonadati</taxon>
        <taxon>Pseudomonadota</taxon>
        <taxon>Alphaproteobacteria</taxon>
        <taxon>Hyphomicrobiales</taxon>
        <taxon>Flaviflagellibacter</taxon>
    </lineage>
</organism>
<proteinExistence type="predicted"/>
<reference evidence="2" key="1">
    <citation type="journal article" date="2019" name="Int. J. Syst. Evol. Microbiol.">
        <title>The Global Catalogue of Microorganisms (GCM) 10K type strain sequencing project: providing services to taxonomists for standard genome sequencing and annotation.</title>
        <authorList>
            <consortium name="The Broad Institute Genomics Platform"/>
            <consortium name="The Broad Institute Genome Sequencing Center for Infectious Disease"/>
            <person name="Wu L."/>
            <person name="Ma J."/>
        </authorList>
    </citation>
    <scope>NUCLEOTIDE SEQUENCE [LARGE SCALE GENOMIC DNA]</scope>
    <source>
        <strain evidence="2">CGMCC 1.16444</strain>
    </source>
</reference>